<dbReference type="EMBL" id="MVHV01000016">
    <property type="protein sequence ID" value="ORA80704.1"/>
    <property type="molecule type" value="Genomic_DNA"/>
</dbReference>
<feature type="signal peptide" evidence="2">
    <location>
        <begin position="1"/>
        <end position="23"/>
    </location>
</feature>
<name>A0ABX3SPJ1_MYCMA</name>
<sequence>MRGDVKALALAASALTILIPTVAGCSSSGDNKPGATASSTPGNAEGRHGPMFPQCGGISDQTVTELTKVSGLVNTARNSVGCQWLAGGGILGPHFSFSWYRGSPIGRERKTEELSRSSVDDININGHGGFIAVGNEPNLGDSLCEVGIQFQDDFIEWSVSFSQKPFPPPCDIAKELARQSIANSK</sequence>
<gene>
    <name evidence="3" type="ORF">BST29_15985</name>
</gene>
<dbReference type="RefSeq" id="WP_071509245.1">
    <property type="nucleotide sequence ID" value="NZ_CP060015.1"/>
</dbReference>
<feature type="compositionally biased region" description="Polar residues" evidence="1">
    <location>
        <begin position="25"/>
        <end position="42"/>
    </location>
</feature>
<evidence type="ECO:0000313" key="4">
    <source>
        <dbReference type="Proteomes" id="UP000243140"/>
    </source>
</evidence>
<reference evidence="3 4" key="1">
    <citation type="submission" date="2017-02" db="EMBL/GenBank/DDBJ databases">
        <title>The new phylogeny of genus Mycobacterium.</title>
        <authorList>
            <person name="Tortoli E."/>
            <person name="Trovato A."/>
            <person name="Cirillo D.M."/>
        </authorList>
    </citation>
    <scope>NUCLEOTIDE SEQUENCE [LARGE SCALE GENOMIC DNA]</scope>
    <source>
        <strain evidence="3 4">IP1130001</strain>
    </source>
</reference>
<evidence type="ECO:0000313" key="3">
    <source>
        <dbReference type="EMBL" id="ORA80704.1"/>
    </source>
</evidence>
<feature type="region of interest" description="Disordered" evidence="1">
    <location>
        <begin position="25"/>
        <end position="57"/>
    </location>
</feature>
<dbReference type="PROSITE" id="PS51257">
    <property type="entry name" value="PROKAR_LIPOPROTEIN"/>
    <property type="match status" value="1"/>
</dbReference>
<protein>
    <recommendedName>
        <fullName evidence="5">DUF3558 domain-containing protein</fullName>
    </recommendedName>
</protein>
<dbReference type="Pfam" id="PF12079">
    <property type="entry name" value="DUF3558"/>
    <property type="match status" value="1"/>
</dbReference>
<comment type="caution">
    <text evidence="3">The sequence shown here is derived from an EMBL/GenBank/DDBJ whole genome shotgun (WGS) entry which is preliminary data.</text>
</comment>
<keyword evidence="4" id="KW-1185">Reference proteome</keyword>
<evidence type="ECO:0000256" key="2">
    <source>
        <dbReference type="SAM" id="SignalP"/>
    </source>
</evidence>
<proteinExistence type="predicted"/>
<evidence type="ECO:0008006" key="5">
    <source>
        <dbReference type="Google" id="ProtNLM"/>
    </source>
</evidence>
<evidence type="ECO:0000256" key="1">
    <source>
        <dbReference type="SAM" id="MobiDB-lite"/>
    </source>
</evidence>
<dbReference type="InterPro" id="IPR024520">
    <property type="entry name" value="DUF3558"/>
</dbReference>
<organism evidence="3 4">
    <name type="scientific">Mycobacterium malmoense</name>
    <dbReference type="NCBI Taxonomy" id="1780"/>
    <lineage>
        <taxon>Bacteria</taxon>
        <taxon>Bacillati</taxon>
        <taxon>Actinomycetota</taxon>
        <taxon>Actinomycetes</taxon>
        <taxon>Mycobacteriales</taxon>
        <taxon>Mycobacteriaceae</taxon>
        <taxon>Mycobacterium</taxon>
    </lineage>
</organism>
<accession>A0ABX3SPJ1</accession>
<keyword evidence="2" id="KW-0732">Signal</keyword>
<feature type="chain" id="PRO_5045736499" description="DUF3558 domain-containing protein" evidence="2">
    <location>
        <begin position="24"/>
        <end position="185"/>
    </location>
</feature>
<dbReference type="Proteomes" id="UP000243140">
    <property type="component" value="Unassembled WGS sequence"/>
</dbReference>